<dbReference type="InterPro" id="IPR014722">
    <property type="entry name" value="Rib_uL2_dom2"/>
</dbReference>
<dbReference type="Proteomes" id="UP000175744">
    <property type="component" value="Unassembled WGS sequence"/>
</dbReference>
<dbReference type="STRING" id="1121290.CLAOCE_06630"/>
<evidence type="ECO:0000313" key="3">
    <source>
        <dbReference type="EMBL" id="OFI06870.1"/>
    </source>
</evidence>
<dbReference type="Gene3D" id="2.30.30.30">
    <property type="match status" value="1"/>
</dbReference>
<dbReference type="RefSeq" id="WP_070109624.1">
    <property type="nucleotide sequence ID" value="NZ_LZFO01000007.1"/>
</dbReference>
<keyword evidence="4" id="KW-1185">Reference proteome</keyword>
<dbReference type="GO" id="GO:0005840">
    <property type="term" value="C:ribosome"/>
    <property type="evidence" value="ECO:0007669"/>
    <property type="project" value="UniProtKB-KW"/>
</dbReference>
<dbReference type="PATRIC" id="fig|1121290.3.peg.675"/>
<dbReference type="InterPro" id="IPR041985">
    <property type="entry name" value="Ribosomal_eL14_KOW"/>
</dbReference>
<dbReference type="EMBL" id="LZFO01000007">
    <property type="protein sequence ID" value="OFI06870.1"/>
    <property type="molecule type" value="Genomic_DNA"/>
</dbReference>
<dbReference type="AlphaFoldDB" id="A0A1E8F0A8"/>
<evidence type="ECO:0008006" key="5">
    <source>
        <dbReference type="Google" id="ProtNLM"/>
    </source>
</evidence>
<comment type="caution">
    <text evidence="3">The sequence shown here is derived from an EMBL/GenBank/DDBJ whole genome shotgun (WGS) entry which is preliminary data.</text>
</comment>
<gene>
    <name evidence="3" type="ORF">CLOACE_06630</name>
</gene>
<evidence type="ECO:0000256" key="1">
    <source>
        <dbReference type="ARBA" id="ARBA00022980"/>
    </source>
</evidence>
<proteinExistence type="predicted"/>
<keyword evidence="1" id="KW-0689">Ribosomal protein</keyword>
<dbReference type="CDD" id="cd06088">
    <property type="entry name" value="KOW_RPL14"/>
    <property type="match status" value="1"/>
</dbReference>
<reference evidence="3 4" key="1">
    <citation type="submission" date="2016-06" db="EMBL/GenBank/DDBJ databases">
        <title>Genome sequence of Clostridium acetireducens DSM 10703.</title>
        <authorList>
            <person name="Poehlein A."/>
            <person name="Fluechter S."/>
            <person name="Duerre P."/>
            <person name="Daniel R."/>
        </authorList>
    </citation>
    <scope>NUCLEOTIDE SEQUENCE [LARGE SCALE GENOMIC DNA]</scope>
    <source>
        <strain evidence="3 4">DSM 10703</strain>
    </source>
</reference>
<evidence type="ECO:0000313" key="4">
    <source>
        <dbReference type="Proteomes" id="UP000175744"/>
    </source>
</evidence>
<organism evidence="3 4">
    <name type="scientific">Clostridium acetireducens DSM 10703</name>
    <dbReference type="NCBI Taxonomy" id="1121290"/>
    <lineage>
        <taxon>Bacteria</taxon>
        <taxon>Bacillati</taxon>
        <taxon>Bacillota</taxon>
        <taxon>Clostridia</taxon>
        <taxon>Eubacteriales</taxon>
        <taxon>Clostridiaceae</taxon>
        <taxon>Clostridium</taxon>
    </lineage>
</organism>
<dbReference type="SUPFAM" id="SSF50104">
    <property type="entry name" value="Translation proteins SH3-like domain"/>
    <property type="match status" value="1"/>
</dbReference>
<keyword evidence="2" id="KW-0687">Ribonucleoprotein</keyword>
<protein>
    <recommendedName>
        <fullName evidence="5">50S ribosomal protein L14e</fullName>
    </recommendedName>
</protein>
<name>A0A1E8F0A8_9CLOT</name>
<sequence>MNDKELLGRVARSNAGRDKGRLFIIIGVIDDKYVYISDGKLRSVDKPKKKKLRHLILGDAVLDEARSSILSGKKVNNKSISEFLQSQDDNKGV</sequence>
<evidence type="ECO:0000256" key="2">
    <source>
        <dbReference type="ARBA" id="ARBA00023274"/>
    </source>
</evidence>
<accession>A0A1E8F0A8</accession>
<dbReference type="InterPro" id="IPR008991">
    <property type="entry name" value="Translation_prot_SH3-like_sf"/>
</dbReference>
<dbReference type="GO" id="GO:1990904">
    <property type="term" value="C:ribonucleoprotein complex"/>
    <property type="evidence" value="ECO:0007669"/>
    <property type="project" value="UniProtKB-KW"/>
</dbReference>